<feature type="signal peptide" evidence="1">
    <location>
        <begin position="1"/>
        <end position="22"/>
    </location>
</feature>
<evidence type="ECO:0000313" key="4">
    <source>
        <dbReference type="Proteomes" id="UP001642464"/>
    </source>
</evidence>
<sequence>MTGSIMWLACATVLAQVAGSVAFVVPGRAAFESNAQALRRRGPGPEVVSRRSSTGSPSIASAALASAVAIALLRRSRRESSPVTVYHQAARNRVERNWWFVEEDRDPTTIPVWQRDYRYGFQVLRRSMTEARKKGEKVFWDVKVYAVEEQGTRVEMMNSGLQGWMPRYMEGTKERPKVGDVLKAECTACPMQRINGETKHSPWPVIYKKPHKAQPQFSHRFWLEQQRSIKFAQTLEAGQLIKGLVYKQCPKGLVMDLDSENGRPKGMLDMNDISRKKSSHKWVAKMFPPKTEMLMYVVHADKENGRITLSTKEFEDDDHVGWMLSFPERCFAMAEESVKKYHEKREAYIGWLQR</sequence>
<feature type="chain" id="PRO_5046218901" evidence="1">
    <location>
        <begin position="23"/>
        <end position="354"/>
    </location>
</feature>
<evidence type="ECO:0000259" key="2">
    <source>
        <dbReference type="PROSITE" id="PS50126"/>
    </source>
</evidence>
<name>A0ABP0I656_9DINO</name>
<reference evidence="3 4" key="1">
    <citation type="submission" date="2024-02" db="EMBL/GenBank/DDBJ databases">
        <authorList>
            <person name="Chen Y."/>
            <person name="Shah S."/>
            <person name="Dougan E. K."/>
            <person name="Thang M."/>
            <person name="Chan C."/>
        </authorList>
    </citation>
    <scope>NUCLEOTIDE SEQUENCE [LARGE SCALE GENOMIC DNA]</scope>
</reference>
<keyword evidence="4" id="KW-1185">Reference proteome</keyword>
<gene>
    <name evidence="3" type="ORF">SCF082_LOCUS5343</name>
</gene>
<dbReference type="InterPro" id="IPR012340">
    <property type="entry name" value="NA-bd_OB-fold"/>
</dbReference>
<feature type="domain" description="S1 motif" evidence="2">
    <location>
        <begin position="238"/>
        <end position="312"/>
    </location>
</feature>
<dbReference type="EMBL" id="CAXAMM010002891">
    <property type="protein sequence ID" value="CAK8997763.1"/>
    <property type="molecule type" value="Genomic_DNA"/>
</dbReference>
<dbReference type="InterPro" id="IPR003029">
    <property type="entry name" value="S1_domain"/>
</dbReference>
<proteinExistence type="predicted"/>
<dbReference type="PROSITE" id="PS50126">
    <property type="entry name" value="S1"/>
    <property type="match status" value="1"/>
</dbReference>
<dbReference type="SUPFAM" id="SSF50249">
    <property type="entry name" value="Nucleic acid-binding proteins"/>
    <property type="match status" value="1"/>
</dbReference>
<evidence type="ECO:0000313" key="3">
    <source>
        <dbReference type="EMBL" id="CAK8997763.1"/>
    </source>
</evidence>
<keyword evidence="1" id="KW-0732">Signal</keyword>
<dbReference type="Gene3D" id="2.40.50.140">
    <property type="entry name" value="Nucleic acid-binding proteins"/>
    <property type="match status" value="1"/>
</dbReference>
<comment type="caution">
    <text evidence="3">The sequence shown here is derived from an EMBL/GenBank/DDBJ whole genome shotgun (WGS) entry which is preliminary data.</text>
</comment>
<organism evidence="3 4">
    <name type="scientific">Durusdinium trenchii</name>
    <dbReference type="NCBI Taxonomy" id="1381693"/>
    <lineage>
        <taxon>Eukaryota</taxon>
        <taxon>Sar</taxon>
        <taxon>Alveolata</taxon>
        <taxon>Dinophyceae</taxon>
        <taxon>Suessiales</taxon>
        <taxon>Symbiodiniaceae</taxon>
        <taxon>Durusdinium</taxon>
    </lineage>
</organism>
<accession>A0ABP0I656</accession>
<protein>
    <submittedName>
        <fullName evidence="3">S1 motif domain-containing protein</fullName>
    </submittedName>
</protein>
<dbReference type="Proteomes" id="UP001642464">
    <property type="component" value="Unassembled WGS sequence"/>
</dbReference>
<evidence type="ECO:0000256" key="1">
    <source>
        <dbReference type="SAM" id="SignalP"/>
    </source>
</evidence>